<sequence length="223" mass="23519">MTTTSTATVPMAVDGKAGGEACLTPEYMWAERKDTVHLTLNVPNPVEDTAACSLTPEGRVVWVGTGGPADTPHRYRLDIQLMGAVDVAAAKKAVGARAVVFRLPKATSGYWGKLTEKKDLHCRVDWSMWKDEDEEEEFDFGENWSNKDMGCLDYGDPANRDISSDSDDSDDEYSPGASPAAADAKGEPADEGDAADGAMADADGAEGKTDAPPAAAAAPTEST</sequence>
<protein>
    <recommendedName>
        <fullName evidence="3">CS domain-containing protein</fullName>
    </recommendedName>
</protein>
<reference evidence="4 5" key="1">
    <citation type="submission" date="2017-03" db="EMBL/GenBank/DDBJ databases">
        <title>WGS assembly of Porphyra umbilicalis.</title>
        <authorList>
            <person name="Brawley S.H."/>
            <person name="Blouin N.A."/>
            <person name="Ficko-Blean E."/>
            <person name="Wheeler G.L."/>
            <person name="Lohr M."/>
            <person name="Goodson H.V."/>
            <person name="Jenkins J.W."/>
            <person name="Blaby-Haas C.E."/>
            <person name="Helliwell K.E."/>
            <person name="Chan C."/>
            <person name="Marriage T."/>
            <person name="Bhattacharya D."/>
            <person name="Klein A.S."/>
            <person name="Badis Y."/>
            <person name="Brodie J."/>
            <person name="Cao Y."/>
            <person name="Collen J."/>
            <person name="Dittami S.M."/>
            <person name="Gachon C.M."/>
            <person name="Green B.R."/>
            <person name="Karpowicz S."/>
            <person name="Kim J.W."/>
            <person name="Kudahl U."/>
            <person name="Lin S."/>
            <person name="Michel G."/>
            <person name="Mittag M."/>
            <person name="Olson B.J."/>
            <person name="Pangilinan J."/>
            <person name="Peng Y."/>
            <person name="Qiu H."/>
            <person name="Shu S."/>
            <person name="Singer J.T."/>
            <person name="Smith A.G."/>
            <person name="Sprecher B.N."/>
            <person name="Wagner V."/>
            <person name="Wang W."/>
            <person name="Wang Z.-Y."/>
            <person name="Yan J."/>
            <person name="Yarish C."/>
            <person name="Zoeuner-Riek S."/>
            <person name="Zhuang Y."/>
            <person name="Zou Y."/>
            <person name="Lindquist E.A."/>
            <person name="Grimwood J."/>
            <person name="Barry K."/>
            <person name="Rokhsar D.S."/>
            <person name="Schmutz J."/>
            <person name="Stiller J.W."/>
            <person name="Grossman A.R."/>
            <person name="Prochnik S.E."/>
        </authorList>
    </citation>
    <scope>NUCLEOTIDE SEQUENCE [LARGE SCALE GENOMIC DNA]</scope>
    <source>
        <strain evidence="4">4086291</strain>
    </source>
</reference>
<dbReference type="GO" id="GO:0005634">
    <property type="term" value="C:nucleus"/>
    <property type="evidence" value="ECO:0007669"/>
    <property type="project" value="TreeGrafter"/>
</dbReference>
<organism evidence="4 5">
    <name type="scientific">Porphyra umbilicalis</name>
    <name type="common">Purple laver</name>
    <name type="synonym">Red alga</name>
    <dbReference type="NCBI Taxonomy" id="2786"/>
    <lineage>
        <taxon>Eukaryota</taxon>
        <taxon>Rhodophyta</taxon>
        <taxon>Bangiophyceae</taxon>
        <taxon>Bangiales</taxon>
        <taxon>Bangiaceae</taxon>
        <taxon>Porphyra</taxon>
    </lineage>
</organism>
<feature type="region of interest" description="Disordered" evidence="2">
    <location>
        <begin position="151"/>
        <end position="223"/>
    </location>
</feature>
<evidence type="ECO:0000313" key="4">
    <source>
        <dbReference type="EMBL" id="OSX74976.1"/>
    </source>
</evidence>
<dbReference type="GO" id="GO:0005829">
    <property type="term" value="C:cytosol"/>
    <property type="evidence" value="ECO:0007669"/>
    <property type="project" value="TreeGrafter"/>
</dbReference>
<proteinExistence type="inferred from homology"/>
<comment type="similarity">
    <text evidence="1">Belongs to the p23/wos2 family.</text>
</comment>
<evidence type="ECO:0000259" key="3">
    <source>
        <dbReference type="PROSITE" id="PS51203"/>
    </source>
</evidence>
<dbReference type="GO" id="GO:0051131">
    <property type="term" value="P:chaperone-mediated protein complex assembly"/>
    <property type="evidence" value="ECO:0007669"/>
    <property type="project" value="TreeGrafter"/>
</dbReference>
<evidence type="ECO:0000313" key="5">
    <source>
        <dbReference type="Proteomes" id="UP000218209"/>
    </source>
</evidence>
<feature type="compositionally biased region" description="Low complexity" evidence="2">
    <location>
        <begin position="211"/>
        <end position="223"/>
    </location>
</feature>
<dbReference type="AlphaFoldDB" id="A0A1X6P2G7"/>
<dbReference type="InterPro" id="IPR008978">
    <property type="entry name" value="HSP20-like_chaperone"/>
</dbReference>
<gene>
    <name evidence="4" type="ORF">BU14_0259s0012</name>
</gene>
<dbReference type="PANTHER" id="PTHR22932:SF1">
    <property type="entry name" value="CO-CHAPERONE PROTEIN DAF-41"/>
    <property type="match status" value="1"/>
</dbReference>
<accession>A0A1X6P2G7</accession>
<feature type="domain" description="CS" evidence="3">
    <location>
        <begin position="22"/>
        <end position="115"/>
    </location>
</feature>
<dbReference type="InterPro" id="IPR045250">
    <property type="entry name" value="p23-like"/>
</dbReference>
<dbReference type="PANTHER" id="PTHR22932">
    <property type="entry name" value="TELOMERASE-BINDING PROTEIN P23 HSP90 CO-CHAPERONE"/>
    <property type="match status" value="1"/>
</dbReference>
<dbReference type="InterPro" id="IPR007052">
    <property type="entry name" value="CS_dom"/>
</dbReference>
<name>A0A1X6P2G7_PORUM</name>
<dbReference type="GO" id="GO:0006457">
    <property type="term" value="P:protein folding"/>
    <property type="evidence" value="ECO:0007669"/>
    <property type="project" value="TreeGrafter"/>
</dbReference>
<dbReference type="Proteomes" id="UP000218209">
    <property type="component" value="Unassembled WGS sequence"/>
</dbReference>
<dbReference type="Gene3D" id="2.60.40.790">
    <property type="match status" value="1"/>
</dbReference>
<feature type="compositionally biased region" description="Acidic residues" evidence="2">
    <location>
        <begin position="164"/>
        <end position="173"/>
    </location>
</feature>
<dbReference type="EMBL" id="KV918922">
    <property type="protein sequence ID" value="OSX74976.1"/>
    <property type="molecule type" value="Genomic_DNA"/>
</dbReference>
<dbReference type="GO" id="GO:0051087">
    <property type="term" value="F:protein-folding chaperone binding"/>
    <property type="evidence" value="ECO:0007669"/>
    <property type="project" value="TreeGrafter"/>
</dbReference>
<dbReference type="PROSITE" id="PS51203">
    <property type="entry name" value="CS"/>
    <property type="match status" value="1"/>
</dbReference>
<evidence type="ECO:0000256" key="2">
    <source>
        <dbReference type="SAM" id="MobiDB-lite"/>
    </source>
</evidence>
<dbReference type="SUPFAM" id="SSF49764">
    <property type="entry name" value="HSP20-like chaperones"/>
    <property type="match status" value="1"/>
</dbReference>
<keyword evidence="5" id="KW-1185">Reference proteome</keyword>
<evidence type="ECO:0000256" key="1">
    <source>
        <dbReference type="ARBA" id="ARBA00025733"/>
    </source>
</evidence>
<dbReference type="GO" id="GO:0051879">
    <property type="term" value="F:Hsp90 protein binding"/>
    <property type="evidence" value="ECO:0007669"/>
    <property type="project" value="InterPro"/>
</dbReference>